<accession>A0ABN2NDN2</accession>
<organism evidence="1 2">
    <name type="scientific">Myceligenerans crystallogenes</name>
    <dbReference type="NCBI Taxonomy" id="316335"/>
    <lineage>
        <taxon>Bacteria</taxon>
        <taxon>Bacillati</taxon>
        <taxon>Actinomycetota</taxon>
        <taxon>Actinomycetes</taxon>
        <taxon>Micrococcales</taxon>
        <taxon>Promicromonosporaceae</taxon>
        <taxon>Myceligenerans</taxon>
    </lineage>
</organism>
<proteinExistence type="predicted"/>
<sequence>MVAARAGSLPRRAAAARDLARSRVTAAIARGTQSSSNAVTTSVVTEYTVRGGRRPAHQNRSGIRAQVTGSASTCHTGRTTRFWCSSAHSKCEPWMFPVRARFRA</sequence>
<dbReference type="EMBL" id="BAAANL010000003">
    <property type="protein sequence ID" value="GAA1861651.1"/>
    <property type="molecule type" value="Genomic_DNA"/>
</dbReference>
<reference evidence="1 2" key="1">
    <citation type="journal article" date="2019" name="Int. J. Syst. Evol. Microbiol.">
        <title>The Global Catalogue of Microorganisms (GCM) 10K type strain sequencing project: providing services to taxonomists for standard genome sequencing and annotation.</title>
        <authorList>
            <consortium name="The Broad Institute Genomics Platform"/>
            <consortium name="The Broad Institute Genome Sequencing Center for Infectious Disease"/>
            <person name="Wu L."/>
            <person name="Ma J."/>
        </authorList>
    </citation>
    <scope>NUCLEOTIDE SEQUENCE [LARGE SCALE GENOMIC DNA]</scope>
    <source>
        <strain evidence="1 2">JCM 14326</strain>
    </source>
</reference>
<comment type="caution">
    <text evidence="1">The sequence shown here is derived from an EMBL/GenBank/DDBJ whole genome shotgun (WGS) entry which is preliminary data.</text>
</comment>
<evidence type="ECO:0000313" key="2">
    <source>
        <dbReference type="Proteomes" id="UP001501094"/>
    </source>
</evidence>
<name>A0ABN2NDN2_9MICO</name>
<gene>
    <name evidence="1" type="ORF">GCM10009751_19210</name>
</gene>
<dbReference type="Proteomes" id="UP001501094">
    <property type="component" value="Unassembled WGS sequence"/>
</dbReference>
<protein>
    <submittedName>
        <fullName evidence="1">Uncharacterized protein</fullName>
    </submittedName>
</protein>
<keyword evidence="2" id="KW-1185">Reference proteome</keyword>
<evidence type="ECO:0000313" key="1">
    <source>
        <dbReference type="EMBL" id="GAA1861651.1"/>
    </source>
</evidence>